<dbReference type="InterPro" id="IPR001005">
    <property type="entry name" value="SANT/Myb"/>
</dbReference>
<keyword evidence="4" id="KW-1185">Reference proteome</keyword>
<dbReference type="RefSeq" id="WP_146814221.1">
    <property type="nucleotide sequence ID" value="NZ_BJYA01000002.1"/>
</dbReference>
<evidence type="ECO:0000313" key="4">
    <source>
        <dbReference type="Proteomes" id="UP000321440"/>
    </source>
</evidence>
<dbReference type="SMART" id="SM00717">
    <property type="entry name" value="SANT"/>
    <property type="match status" value="1"/>
</dbReference>
<keyword evidence="3" id="KW-0238">DNA-binding</keyword>
<gene>
    <name evidence="3" type="ORF">AHA02nite_05850</name>
</gene>
<dbReference type="EMBL" id="BJYA01000002">
    <property type="protein sequence ID" value="GEN44809.1"/>
    <property type="molecule type" value="Genomic_DNA"/>
</dbReference>
<evidence type="ECO:0000313" key="3">
    <source>
        <dbReference type="EMBL" id="GEN44809.1"/>
    </source>
</evidence>
<protein>
    <submittedName>
        <fullName evidence="3">DNA-binding protein</fullName>
    </submittedName>
</protein>
<reference evidence="3 4" key="1">
    <citation type="submission" date="2019-07" db="EMBL/GenBank/DDBJ databases">
        <title>Whole genome shotgun sequence of Alkalibacillus haloalkaliphilus NBRC 103110.</title>
        <authorList>
            <person name="Hosoyama A."/>
            <person name="Uohara A."/>
            <person name="Ohji S."/>
            <person name="Ichikawa N."/>
        </authorList>
    </citation>
    <scope>NUCLEOTIDE SEQUENCE [LARGE SCALE GENOMIC DNA]</scope>
    <source>
        <strain evidence="3 4">NBRC 103110</strain>
    </source>
</reference>
<accession>A0A511W139</accession>
<dbReference type="SUPFAM" id="SSF46689">
    <property type="entry name" value="Homeodomain-like"/>
    <property type="match status" value="1"/>
</dbReference>
<dbReference type="PANTHER" id="PTHR41302">
    <property type="entry name" value="PRESPORE-SPECIFIC TRANSCRIPTIONAL REGULATOR RSFA-RELATED"/>
    <property type="match status" value="1"/>
</dbReference>
<comment type="caution">
    <text evidence="3">The sequence shown here is derived from an EMBL/GenBank/DDBJ whole genome shotgun (WGS) entry which is preliminary data.</text>
</comment>
<dbReference type="Proteomes" id="UP000321440">
    <property type="component" value="Unassembled WGS sequence"/>
</dbReference>
<dbReference type="PROSITE" id="PS51294">
    <property type="entry name" value="HTH_MYB"/>
    <property type="match status" value="1"/>
</dbReference>
<evidence type="ECO:0000259" key="1">
    <source>
        <dbReference type="PROSITE" id="PS50090"/>
    </source>
</evidence>
<dbReference type="InterPro" id="IPR017930">
    <property type="entry name" value="Myb_dom"/>
</dbReference>
<dbReference type="PROSITE" id="PS50090">
    <property type="entry name" value="MYB_LIKE"/>
    <property type="match status" value="1"/>
</dbReference>
<dbReference type="Gene3D" id="1.10.10.60">
    <property type="entry name" value="Homeodomain-like"/>
    <property type="match status" value="1"/>
</dbReference>
<name>A0A511W139_9BACI</name>
<feature type="domain" description="HTH myb-type" evidence="2">
    <location>
        <begin position="1"/>
        <end position="60"/>
    </location>
</feature>
<dbReference type="OrthoDB" id="2845592at2"/>
<dbReference type="PANTHER" id="PTHR41302:SF2">
    <property type="entry name" value="PRESPORE SPECIFIC TRANSCRIPTIONAL ACTIVATOR RSFA"/>
    <property type="match status" value="1"/>
</dbReference>
<dbReference type="GO" id="GO:0003677">
    <property type="term" value="F:DNA binding"/>
    <property type="evidence" value="ECO:0007669"/>
    <property type="project" value="UniProtKB-KW"/>
</dbReference>
<dbReference type="AlphaFoldDB" id="A0A511W139"/>
<organism evidence="3 4">
    <name type="scientific">Alkalibacillus haloalkaliphilus</name>
    <dbReference type="NCBI Taxonomy" id="94136"/>
    <lineage>
        <taxon>Bacteria</taxon>
        <taxon>Bacillati</taxon>
        <taxon>Bacillota</taxon>
        <taxon>Bacilli</taxon>
        <taxon>Bacillales</taxon>
        <taxon>Bacillaceae</taxon>
        <taxon>Alkalibacillus</taxon>
    </lineage>
</organism>
<dbReference type="Pfam" id="PF13921">
    <property type="entry name" value="Myb_DNA-bind_6"/>
    <property type="match status" value="1"/>
</dbReference>
<evidence type="ECO:0000259" key="2">
    <source>
        <dbReference type="PROSITE" id="PS51294"/>
    </source>
</evidence>
<sequence>MSTRQDAWTRDEDLLLAEMVIRYIREGKTQMKAFEDVGKKLSRTPQACGFRWNANLRKQYKQAIELAKKDRKKFNDHFTVSQSSNDHMKGQGLKTFDELIAQLEKLKVEYVPSQGQRDRRSIDEVEQLKERLTDYEQCVERINKLTQEVLEKHNS</sequence>
<dbReference type="InterPro" id="IPR014243">
    <property type="entry name" value="RsfA-like"/>
</dbReference>
<feature type="domain" description="Myb-like" evidence="1">
    <location>
        <begin position="1"/>
        <end position="56"/>
    </location>
</feature>
<dbReference type="NCBIfam" id="TIGR02894">
    <property type="entry name" value="DNA_bind_RsfA"/>
    <property type="match status" value="1"/>
</dbReference>
<dbReference type="InterPro" id="IPR009057">
    <property type="entry name" value="Homeodomain-like_sf"/>
</dbReference>
<proteinExistence type="predicted"/>